<dbReference type="SUPFAM" id="SSF103473">
    <property type="entry name" value="MFS general substrate transporter"/>
    <property type="match status" value="1"/>
</dbReference>
<feature type="transmembrane region" description="Helical" evidence="1">
    <location>
        <begin position="7"/>
        <end position="25"/>
    </location>
</feature>
<dbReference type="InterPro" id="IPR036259">
    <property type="entry name" value="MFS_trans_sf"/>
</dbReference>
<evidence type="ECO:0000313" key="2">
    <source>
        <dbReference type="EMBL" id="CAE0149830.1"/>
    </source>
</evidence>
<keyword evidence="1" id="KW-1133">Transmembrane helix</keyword>
<dbReference type="Pfam" id="PF07690">
    <property type="entry name" value="MFS_1"/>
    <property type="match status" value="1"/>
</dbReference>
<sequence length="334" mass="33150">MSHRATASNVVVFNQVAAFGLWFAGSTGELWGLYVGFGLLFGACNGVGHGVSLRIGQSKMFESRKGMATGVLFAARASGTVLLAPVAHAAVAQYGALAALQINGLAILAVGLPIYLALHVSNVNRALAPPKDKARTSLAALRPHAATCLKFAGILGLGAFSGLLAYGHAAPVLSARGAQTASLGVAVSAFSAVNAGARLVGGGLIDSLSARTCLMLSSAPAAVGLLIAAAMPGSVPAAMAGLCGSAATYGLLATCLAVSVGRLLGQDLFATAYGAIFTSWGVAGIAGPVIGGLLYDFTQTYTLSLAIASICAAAAVACAAALPDDPTKEGDRCD</sequence>
<dbReference type="AlphaFoldDB" id="A0A7S3FIE6"/>
<dbReference type="InterPro" id="IPR011701">
    <property type="entry name" value="MFS"/>
</dbReference>
<name>A0A7S3FIE6_9VIRI</name>
<dbReference type="Gene3D" id="1.20.1250.20">
    <property type="entry name" value="MFS general substrate transporter like domains"/>
    <property type="match status" value="1"/>
</dbReference>
<feature type="transmembrane region" description="Helical" evidence="1">
    <location>
        <begin position="237"/>
        <end position="260"/>
    </location>
</feature>
<feature type="transmembrane region" description="Helical" evidence="1">
    <location>
        <begin position="151"/>
        <end position="169"/>
    </location>
</feature>
<organism evidence="2">
    <name type="scientific">Prasinoderma singulare</name>
    <dbReference type="NCBI Taxonomy" id="676789"/>
    <lineage>
        <taxon>Eukaryota</taxon>
        <taxon>Viridiplantae</taxon>
        <taxon>Prasinodermophyta</taxon>
        <taxon>Prasinodermophyceae</taxon>
        <taxon>Prasinodermales</taxon>
        <taxon>Prasinodermaceae</taxon>
        <taxon>Prasinoderma</taxon>
    </lineage>
</organism>
<dbReference type="EMBL" id="HBHY01019476">
    <property type="protein sequence ID" value="CAE0149830.1"/>
    <property type="molecule type" value="Transcribed_RNA"/>
</dbReference>
<keyword evidence="1" id="KW-0472">Membrane</keyword>
<feature type="transmembrane region" description="Helical" evidence="1">
    <location>
        <begin position="67"/>
        <end position="88"/>
    </location>
</feature>
<dbReference type="InterPro" id="IPR050327">
    <property type="entry name" value="Proton-linked_MCT"/>
</dbReference>
<evidence type="ECO:0008006" key="3">
    <source>
        <dbReference type="Google" id="ProtNLM"/>
    </source>
</evidence>
<feature type="transmembrane region" description="Helical" evidence="1">
    <location>
        <begin position="94"/>
        <end position="118"/>
    </location>
</feature>
<accession>A0A7S3FIE6</accession>
<reference evidence="2" key="1">
    <citation type="submission" date="2021-01" db="EMBL/GenBank/DDBJ databases">
        <authorList>
            <person name="Corre E."/>
            <person name="Pelletier E."/>
            <person name="Niang G."/>
            <person name="Scheremetjew M."/>
            <person name="Finn R."/>
            <person name="Kale V."/>
            <person name="Holt S."/>
            <person name="Cochrane G."/>
            <person name="Meng A."/>
            <person name="Brown T."/>
            <person name="Cohen L."/>
        </authorList>
    </citation>
    <scope>NUCLEOTIDE SEQUENCE</scope>
    <source>
        <strain evidence="2">RCC927</strain>
    </source>
</reference>
<feature type="transmembrane region" description="Helical" evidence="1">
    <location>
        <begin position="213"/>
        <end position="231"/>
    </location>
</feature>
<feature type="transmembrane region" description="Helical" evidence="1">
    <location>
        <begin position="181"/>
        <end position="201"/>
    </location>
</feature>
<gene>
    <name evidence="2" type="ORF">PSIN1315_LOCUS12477</name>
</gene>
<proteinExistence type="predicted"/>
<evidence type="ECO:0000256" key="1">
    <source>
        <dbReference type="SAM" id="Phobius"/>
    </source>
</evidence>
<dbReference type="PANTHER" id="PTHR11360:SF284">
    <property type="entry name" value="EG:103B4.3 PROTEIN-RELATED"/>
    <property type="match status" value="1"/>
</dbReference>
<dbReference type="GO" id="GO:0022857">
    <property type="term" value="F:transmembrane transporter activity"/>
    <property type="evidence" value="ECO:0007669"/>
    <property type="project" value="InterPro"/>
</dbReference>
<dbReference type="PANTHER" id="PTHR11360">
    <property type="entry name" value="MONOCARBOXYLATE TRANSPORTER"/>
    <property type="match status" value="1"/>
</dbReference>
<feature type="transmembrane region" description="Helical" evidence="1">
    <location>
        <begin position="272"/>
        <end position="295"/>
    </location>
</feature>
<keyword evidence="1" id="KW-0812">Transmembrane</keyword>
<feature type="transmembrane region" description="Helical" evidence="1">
    <location>
        <begin position="301"/>
        <end position="322"/>
    </location>
</feature>
<feature type="transmembrane region" description="Helical" evidence="1">
    <location>
        <begin position="31"/>
        <end position="55"/>
    </location>
</feature>
<protein>
    <recommendedName>
        <fullName evidence="3">MFS transporter</fullName>
    </recommendedName>
</protein>